<dbReference type="Proteomes" id="UP000286947">
    <property type="component" value="Unassembled WGS sequence"/>
</dbReference>
<dbReference type="EMBL" id="PQSP01000003">
    <property type="protein sequence ID" value="RUS66726.1"/>
    <property type="molecule type" value="Genomic_DNA"/>
</dbReference>
<feature type="domain" description="Autotransporter" evidence="1">
    <location>
        <begin position="928"/>
        <end position="1217"/>
    </location>
</feature>
<accession>A0A433SDF6</accession>
<dbReference type="InterPro" id="IPR011050">
    <property type="entry name" value="Pectin_lyase_fold/virulence"/>
</dbReference>
<dbReference type="SMART" id="SM00869">
    <property type="entry name" value="Autotransporter"/>
    <property type="match status" value="1"/>
</dbReference>
<sequence length="1217" mass="126465">MNTQNKTASHFAFSPIVHACQTFLRQKASRSFSKIWRASAVCASFSTVLYANSVWAQSYNVADVASLQAALQNASITSGSIIMSASQEWTLTSSINAAGGASNFTLDGSNDSMLLGNNSFALINMGTQSVNAIQNIELNRGTSSATGGAFSAGAVTAGINNAAFRNNQAATDGGAVYISGAFAGGIQNNIHFDSNTASGGSGGGIYIGGNFSGGIGGSGQDAHFDNNHASVNGGGMYVGGTFSGNISTNYFATNTADGSGGGLYVTGALGNSGNAIDGAIVTGNTAQNNGGGIWTGSLAGNVTANFAQNAATNGSGGAIYVNTGDITGNINNAQFTSNTAGANGGGLHVANGGIAGSINNSNFSQNAAGGSGGAINLQGGLTGSISGANFTQNTAGANGGGLNVVSGGIAGDISNTTFTGNRANANGGGFNIVSGNIGGSLSNVTFSQNIAAANGGGFNLSQGNITGDISGTSFATNSAGQNGGGLSVMNGDISGTLSNSPFAQNSATASGGGMYVSGTVGNITNMNFSANHAGQHGGAAFIGTLNNGISNSTLNVNTANGNGGALYINQGLNGTILNTQFLLNTAGGYGGAIFVNTSSTTGSTNFTLSADADNRTTFTGNYSAATGQNNSIYFGRANGQNSGHDVFMNVGGADFTGTVAIYDPITVDMTGGRNFTYTNNGGTGTHYWGGRNNITTVGGTATFNLNAGTTQLRPDFTLVAGSGTRMIISMGAGPEIKRFSMDVSQRDANLAVFNFANAAAGSSFTLGSNLVLTAPRTLLPQVGKYLMVEGGIAALPDQAALDHVNGSIEETHEYQAQFLREGNQIWLTTVYVPDHVTDLGPNGEESLGNIEDWLHNTENGNKVLDNDWAFYLLKNDLNSVSPEAALTLGWINTNNHIKVANQALDMAFESCREQNPSTKDDDTNRLNCERKEFYAWVSYLGSFGQDARSRREHSGYRVDTNGIVMGLNWNFRENWTAGVYGSYTRSDTNFTDIHASSQTEAGQFGLFARYTTPENMRLTVDAAYSHHKNDLRRSPAYLGVSEGDYAHDVFSVGAEIAQDFYPWDSHARLTPFASARYLWINQQGFTETGGMMNAHVSRTDHDFLTTNLGATLERDYTLKNGTVLTPGFTLAWRHNFGNSQFSTRARFAETYLDGSYGPTYQVNSRPQERDALVVGLGLKAEGQLRPGVLWNTTLSYTREQSSRSSDDALFLSVGLKF</sequence>
<dbReference type="InterPro" id="IPR036709">
    <property type="entry name" value="Autotransporte_beta_dom_sf"/>
</dbReference>
<evidence type="ECO:0000313" key="2">
    <source>
        <dbReference type="EMBL" id="RUS66726.1"/>
    </source>
</evidence>
<dbReference type="SUPFAM" id="SSF103515">
    <property type="entry name" value="Autotransporter"/>
    <property type="match status" value="1"/>
</dbReference>
<protein>
    <submittedName>
        <fullName evidence="2">Putative outer membrane protein pmp6</fullName>
    </submittedName>
</protein>
<dbReference type="OrthoDB" id="5760545at2"/>
<dbReference type="PROSITE" id="PS51208">
    <property type="entry name" value="AUTOTRANSPORTER"/>
    <property type="match status" value="1"/>
</dbReference>
<keyword evidence="3" id="KW-1185">Reference proteome</keyword>
<name>A0A433SDF6_9BURK</name>
<dbReference type="Pfam" id="PF03797">
    <property type="entry name" value="Autotransporter"/>
    <property type="match status" value="1"/>
</dbReference>
<dbReference type="SMART" id="SM00710">
    <property type="entry name" value="PbH1"/>
    <property type="match status" value="10"/>
</dbReference>
<proteinExistence type="predicted"/>
<comment type="caution">
    <text evidence="2">The sequence shown here is derived from an EMBL/GenBank/DDBJ whole genome shotgun (WGS) entry which is preliminary data.</text>
</comment>
<gene>
    <name evidence="2" type="primary">pmp6_2</name>
    <name evidence="2" type="ORF">CUZ56_01517</name>
</gene>
<organism evidence="2 3">
    <name type="scientific">Saezia sanguinis</name>
    <dbReference type="NCBI Taxonomy" id="1965230"/>
    <lineage>
        <taxon>Bacteria</taxon>
        <taxon>Pseudomonadati</taxon>
        <taxon>Pseudomonadota</taxon>
        <taxon>Betaproteobacteria</taxon>
        <taxon>Burkholderiales</taxon>
        <taxon>Saeziaceae</taxon>
        <taxon>Saezia</taxon>
    </lineage>
</organism>
<dbReference type="InterPro" id="IPR005546">
    <property type="entry name" value="Autotransporte_beta"/>
</dbReference>
<dbReference type="SUPFAM" id="SSF51126">
    <property type="entry name" value="Pectin lyase-like"/>
    <property type="match status" value="2"/>
</dbReference>
<evidence type="ECO:0000313" key="3">
    <source>
        <dbReference type="Proteomes" id="UP000286947"/>
    </source>
</evidence>
<dbReference type="Gene3D" id="2.40.128.130">
    <property type="entry name" value="Autotransporter beta-domain"/>
    <property type="match status" value="1"/>
</dbReference>
<dbReference type="InterPro" id="IPR006626">
    <property type="entry name" value="PbH1"/>
</dbReference>
<evidence type="ECO:0000259" key="1">
    <source>
        <dbReference type="PROSITE" id="PS51208"/>
    </source>
</evidence>
<dbReference type="PANTHER" id="PTHR11319:SF35">
    <property type="entry name" value="OUTER MEMBRANE PROTEIN PMPC-RELATED"/>
    <property type="match status" value="1"/>
</dbReference>
<dbReference type="AlphaFoldDB" id="A0A433SDF6"/>
<dbReference type="PANTHER" id="PTHR11319">
    <property type="entry name" value="G PROTEIN-COUPLED RECEPTOR-RELATED"/>
    <property type="match status" value="1"/>
</dbReference>
<reference evidence="2 3" key="1">
    <citation type="submission" date="2018-01" db="EMBL/GenBank/DDBJ databases">
        <title>Saezia sanguinis gen. nov., sp. nov., in the order Burkholderiales isolated from human blood.</title>
        <authorList>
            <person name="Medina-Pascual M.J."/>
            <person name="Valdezate S."/>
            <person name="Monzon S."/>
            <person name="Cuesta I."/>
            <person name="Carrasco G."/>
            <person name="Villalon P."/>
            <person name="Saez-Nieto J.A."/>
        </authorList>
    </citation>
    <scope>NUCLEOTIDE SEQUENCE [LARGE SCALE GENOMIC DNA]</scope>
    <source>
        <strain evidence="2 3">CNM695-12</strain>
    </source>
</reference>